<gene>
    <name evidence="1" type="ORF">ELQ35_13750</name>
</gene>
<dbReference type="OrthoDB" id="8812152at2"/>
<dbReference type="AlphaFoldDB" id="A0A3S0VHV4"/>
<protein>
    <submittedName>
        <fullName evidence="1">Uncharacterized protein</fullName>
    </submittedName>
</protein>
<proteinExistence type="predicted"/>
<dbReference type="EMBL" id="RYZZ01000017">
    <property type="protein sequence ID" value="RUQ28284.1"/>
    <property type="molecule type" value="Genomic_DNA"/>
</dbReference>
<dbReference type="Proteomes" id="UP000267430">
    <property type="component" value="Unassembled WGS sequence"/>
</dbReference>
<sequence length="75" mass="8501">MPRDMGGYVIISDAEIHSASYTTPSLQPYLTSSDRVAYPPTVRESLIFKIMLVSVSKNIFLTPLRRVKPLINQYL</sequence>
<keyword evidence="2" id="KW-1185">Reference proteome</keyword>
<accession>A0A3S0VHV4</accession>
<name>A0A3S0VHV4_9BACI</name>
<comment type="caution">
    <text evidence="1">The sequence shown here is derived from an EMBL/GenBank/DDBJ whole genome shotgun (WGS) entry which is preliminary data.</text>
</comment>
<reference evidence="1 2" key="1">
    <citation type="submission" date="2018-12" db="EMBL/GenBank/DDBJ databases">
        <title>Bacillus chawlae sp. nov., Bacillus glennii sp. nov., and Bacillus saganii sp. nov. Isolated from the Vehicle Assembly Building at Kennedy Space Center where the Viking Spacecraft were Assembled.</title>
        <authorList>
            <person name="Seuylemezian A."/>
            <person name="Vaishampayan P."/>
        </authorList>
    </citation>
    <scope>NUCLEOTIDE SEQUENCE [LARGE SCALE GENOMIC DNA]</scope>
    <source>
        <strain evidence="1 2">L5</strain>
    </source>
</reference>
<evidence type="ECO:0000313" key="1">
    <source>
        <dbReference type="EMBL" id="RUQ28284.1"/>
    </source>
</evidence>
<organism evidence="1 2">
    <name type="scientific">Peribacillus cavernae</name>
    <dbReference type="NCBI Taxonomy" id="1674310"/>
    <lineage>
        <taxon>Bacteria</taxon>
        <taxon>Bacillati</taxon>
        <taxon>Bacillota</taxon>
        <taxon>Bacilli</taxon>
        <taxon>Bacillales</taxon>
        <taxon>Bacillaceae</taxon>
        <taxon>Peribacillus</taxon>
    </lineage>
</organism>
<evidence type="ECO:0000313" key="2">
    <source>
        <dbReference type="Proteomes" id="UP000267430"/>
    </source>
</evidence>